<keyword evidence="4 6" id="KW-1133">Transmembrane helix</keyword>
<evidence type="ECO:0000256" key="4">
    <source>
        <dbReference type="ARBA" id="ARBA00022989"/>
    </source>
</evidence>
<name>A0ABV6TXV8_9ACTN</name>
<dbReference type="Pfam" id="PF01545">
    <property type="entry name" value="Cation_efflux"/>
    <property type="match status" value="1"/>
</dbReference>
<feature type="transmembrane region" description="Helical" evidence="6">
    <location>
        <begin position="171"/>
        <end position="191"/>
    </location>
</feature>
<gene>
    <name evidence="8" type="ORF">ACFH04_05510</name>
    <name evidence="9" type="ORF">ACFH04_41695</name>
</gene>
<evidence type="ECO:0000256" key="1">
    <source>
        <dbReference type="ARBA" id="ARBA00004141"/>
    </source>
</evidence>
<dbReference type="InterPro" id="IPR058533">
    <property type="entry name" value="Cation_efflux_TM"/>
</dbReference>
<keyword evidence="2" id="KW-0813">Transport</keyword>
<comment type="caution">
    <text evidence="9">The sequence shown here is derived from an EMBL/GenBank/DDBJ whole genome shotgun (WGS) entry which is preliminary data.</text>
</comment>
<dbReference type="EMBL" id="JBHMQV010000009">
    <property type="protein sequence ID" value="MFC0850193.1"/>
    <property type="molecule type" value="Genomic_DNA"/>
</dbReference>
<evidence type="ECO:0000259" key="7">
    <source>
        <dbReference type="Pfam" id="PF01545"/>
    </source>
</evidence>
<feature type="transmembrane region" description="Helical" evidence="6">
    <location>
        <begin position="91"/>
        <end position="114"/>
    </location>
</feature>
<dbReference type="SUPFAM" id="SSF160240">
    <property type="entry name" value="Cation efflux protein cytoplasmic domain-like"/>
    <property type="match status" value="1"/>
</dbReference>
<dbReference type="EMBL" id="JBHMQV010000001">
    <property type="protein sequence ID" value="MFC0843203.1"/>
    <property type="molecule type" value="Genomic_DNA"/>
</dbReference>
<sequence>MSGNSNGKAPGRTGGKDSGTRLTVLVALGANLLIAVAKAVGGVVAGSPALLSEAAHSVADSVNEVFLLAALRRSRRPPDRHHPFGYGKERFFWSLLAAVGIFVMGGCFSVFQGIEALRSGADESHSGYIAGLAVLAVALLAESASLLRALHQVRGQPGGGIGRDPALRTVVAEDGTAVLGVTLAMAGMALHMTTGQVVWEGSASLAIGALLGYVAYRLGKDARDQLIGEAVDPEMRDRIRALLDAQPEIDSVEALLTMRLGTDSALVAARIDLAPGLESERVELVCERIKESVANLWPDADQVFLDVTDAATADARGSRGWKTMNGSPLPAIARPLSGIRRA</sequence>
<dbReference type="SUPFAM" id="SSF161111">
    <property type="entry name" value="Cation efflux protein transmembrane domain-like"/>
    <property type="match status" value="1"/>
</dbReference>
<evidence type="ECO:0000256" key="5">
    <source>
        <dbReference type="ARBA" id="ARBA00023136"/>
    </source>
</evidence>
<dbReference type="PANTHER" id="PTHR13414:SF9">
    <property type="entry name" value="PROTON-COUPLED ZINC ANTIPORTER SLC30A9, MITOCHONDRIAL"/>
    <property type="match status" value="1"/>
</dbReference>
<feature type="transmembrane region" description="Helical" evidence="6">
    <location>
        <begin position="126"/>
        <end position="150"/>
    </location>
</feature>
<evidence type="ECO:0000313" key="9">
    <source>
        <dbReference type="EMBL" id="MFC0850193.1"/>
    </source>
</evidence>
<evidence type="ECO:0000256" key="3">
    <source>
        <dbReference type="ARBA" id="ARBA00022692"/>
    </source>
</evidence>
<dbReference type="Gene3D" id="3.30.70.1350">
    <property type="entry name" value="Cation efflux protein, cytoplasmic domain"/>
    <property type="match status" value="1"/>
</dbReference>
<keyword evidence="5 6" id="KW-0472">Membrane</keyword>
<protein>
    <submittedName>
        <fullName evidence="9">Cation diffusion facilitator family transporter</fullName>
    </submittedName>
</protein>
<organism evidence="9 10">
    <name type="scientific">Streptomyces noboritoensis</name>
    <dbReference type="NCBI Taxonomy" id="67337"/>
    <lineage>
        <taxon>Bacteria</taxon>
        <taxon>Bacillati</taxon>
        <taxon>Actinomycetota</taxon>
        <taxon>Actinomycetes</taxon>
        <taxon>Kitasatosporales</taxon>
        <taxon>Streptomycetaceae</taxon>
        <taxon>Streptomyces</taxon>
    </lineage>
</organism>
<dbReference type="RefSeq" id="WP_394316968.1">
    <property type="nucleotide sequence ID" value="NZ_JBHMQV010000001.1"/>
</dbReference>
<feature type="domain" description="Cation efflux protein transmembrane" evidence="7">
    <location>
        <begin position="24"/>
        <end position="226"/>
    </location>
</feature>
<accession>A0ABV6TXV8</accession>
<comment type="subcellular location">
    <subcellularLocation>
        <location evidence="1">Membrane</location>
        <topology evidence="1">Multi-pass membrane protein</topology>
    </subcellularLocation>
</comment>
<feature type="transmembrane region" description="Helical" evidence="6">
    <location>
        <begin position="22"/>
        <end position="44"/>
    </location>
</feature>
<keyword evidence="3 6" id="KW-0812">Transmembrane</keyword>
<dbReference type="InterPro" id="IPR040177">
    <property type="entry name" value="SLC30A9"/>
</dbReference>
<dbReference type="InterPro" id="IPR027469">
    <property type="entry name" value="Cation_efflux_TMD_sf"/>
</dbReference>
<evidence type="ECO:0000313" key="8">
    <source>
        <dbReference type="EMBL" id="MFC0843203.1"/>
    </source>
</evidence>
<dbReference type="InterPro" id="IPR036837">
    <property type="entry name" value="Cation_efflux_CTD_sf"/>
</dbReference>
<dbReference type="PANTHER" id="PTHR13414">
    <property type="entry name" value="HUEL-CATION TRANSPORTER"/>
    <property type="match status" value="1"/>
</dbReference>
<dbReference type="InterPro" id="IPR002524">
    <property type="entry name" value="Cation_efflux"/>
</dbReference>
<evidence type="ECO:0000256" key="6">
    <source>
        <dbReference type="SAM" id="Phobius"/>
    </source>
</evidence>
<keyword evidence="10" id="KW-1185">Reference proteome</keyword>
<evidence type="ECO:0000256" key="2">
    <source>
        <dbReference type="ARBA" id="ARBA00022448"/>
    </source>
</evidence>
<evidence type="ECO:0000313" key="10">
    <source>
        <dbReference type="Proteomes" id="UP001589887"/>
    </source>
</evidence>
<proteinExistence type="predicted"/>
<dbReference type="NCBIfam" id="TIGR01297">
    <property type="entry name" value="CDF"/>
    <property type="match status" value="1"/>
</dbReference>
<feature type="transmembrane region" description="Helical" evidence="6">
    <location>
        <begin position="50"/>
        <end position="71"/>
    </location>
</feature>
<dbReference type="Gene3D" id="1.20.1510.10">
    <property type="entry name" value="Cation efflux protein transmembrane domain"/>
    <property type="match status" value="1"/>
</dbReference>
<dbReference type="Proteomes" id="UP001589887">
    <property type="component" value="Unassembled WGS sequence"/>
</dbReference>
<reference evidence="9 10" key="1">
    <citation type="submission" date="2024-09" db="EMBL/GenBank/DDBJ databases">
        <authorList>
            <person name="Sun Q."/>
            <person name="Mori K."/>
        </authorList>
    </citation>
    <scope>NUCLEOTIDE SEQUENCE [LARGE SCALE GENOMIC DNA]</scope>
    <source>
        <strain evidence="9 10">JCM 4557</strain>
    </source>
</reference>
<feature type="transmembrane region" description="Helical" evidence="6">
    <location>
        <begin position="197"/>
        <end position="216"/>
    </location>
</feature>